<dbReference type="Gene3D" id="1.10.287.2250">
    <property type="match status" value="1"/>
</dbReference>
<dbReference type="Proteomes" id="UP000095300">
    <property type="component" value="Unassembled WGS sequence"/>
</dbReference>
<name>A0A1I8NPJ8_STOCA</name>
<dbReference type="OrthoDB" id="5855924at2759"/>
<dbReference type="STRING" id="35570.A0A1I8NPJ8"/>
<sequence length="85" mass="10027">MAKLTDAEWEAYKKQFNKSYADQEEDAMRRELVAKSRQFIEEHNKKFEAGEIRYTCGLNHLSDLKPEEYNVPVEEMKDIVLETLG</sequence>
<dbReference type="SMART" id="SM00848">
    <property type="entry name" value="Inhibitor_I29"/>
    <property type="match status" value="1"/>
</dbReference>
<evidence type="ECO:0000259" key="1">
    <source>
        <dbReference type="SMART" id="SM00848"/>
    </source>
</evidence>
<dbReference type="InterPro" id="IPR013201">
    <property type="entry name" value="Prot_inhib_I29"/>
</dbReference>
<dbReference type="AlphaFoldDB" id="A0A1I8NPJ8"/>
<dbReference type="InterPro" id="IPR038765">
    <property type="entry name" value="Papain-like_cys_pep_sf"/>
</dbReference>
<evidence type="ECO:0000313" key="2">
    <source>
        <dbReference type="EnsemblMetazoa" id="SCAU000909-PA"/>
    </source>
</evidence>
<dbReference type="KEGG" id="scac:106083044"/>
<evidence type="ECO:0000313" key="3">
    <source>
        <dbReference type="Proteomes" id="UP000095300"/>
    </source>
</evidence>
<dbReference type="Pfam" id="PF08246">
    <property type="entry name" value="Inhibitor_I29"/>
    <property type="match status" value="1"/>
</dbReference>
<reference evidence="2" key="1">
    <citation type="submission" date="2020-05" db="UniProtKB">
        <authorList>
            <consortium name="EnsemblMetazoa"/>
        </authorList>
    </citation>
    <scope>IDENTIFICATION</scope>
    <source>
        <strain evidence="2">USDA</strain>
    </source>
</reference>
<dbReference type="EnsemblMetazoa" id="SCAU000909-RA">
    <property type="protein sequence ID" value="SCAU000909-PA"/>
    <property type="gene ID" value="SCAU000909"/>
</dbReference>
<keyword evidence="3" id="KW-1185">Reference proteome</keyword>
<gene>
    <name evidence="2" type="primary">106083044</name>
</gene>
<dbReference type="SUPFAM" id="SSF54001">
    <property type="entry name" value="Cysteine proteinases"/>
    <property type="match status" value="1"/>
</dbReference>
<organism evidence="2 3">
    <name type="scientific">Stomoxys calcitrans</name>
    <name type="common">Stable fly</name>
    <name type="synonym">Conops calcitrans</name>
    <dbReference type="NCBI Taxonomy" id="35570"/>
    <lineage>
        <taxon>Eukaryota</taxon>
        <taxon>Metazoa</taxon>
        <taxon>Ecdysozoa</taxon>
        <taxon>Arthropoda</taxon>
        <taxon>Hexapoda</taxon>
        <taxon>Insecta</taxon>
        <taxon>Pterygota</taxon>
        <taxon>Neoptera</taxon>
        <taxon>Endopterygota</taxon>
        <taxon>Diptera</taxon>
        <taxon>Brachycera</taxon>
        <taxon>Muscomorpha</taxon>
        <taxon>Muscoidea</taxon>
        <taxon>Muscidae</taxon>
        <taxon>Stomoxys</taxon>
    </lineage>
</organism>
<protein>
    <recommendedName>
        <fullName evidence="1">Cathepsin propeptide inhibitor domain-containing protein</fullName>
    </recommendedName>
</protein>
<feature type="domain" description="Cathepsin propeptide inhibitor" evidence="1">
    <location>
        <begin position="9"/>
        <end position="69"/>
    </location>
</feature>
<accession>A0A1I8NPJ8</accession>
<proteinExistence type="predicted"/>
<dbReference type="VEuPathDB" id="VectorBase:SCAU000909"/>